<sequence length="350" mass="41012">MYRLSSMPYVLNVWIYECASEVNEEIVVKEGNYILKICNWRVVGVKPKFSIILELIYSQHRRKRQHLICLIIDMFLLLNPPHQLSILRKCNHKRDLDNSPGHLLLHHQRGERMYIHLKQRCPKRQKPNVPSNQPFSTPKLSSSQDGNVSGVPAFTDVSKLKWDNSDIEGLKQYLKDYAEEQIHVTEQEVTETHVPRNNLPSKILQSLYLTAFGSSKKGKEKMDDDIRLYHLSISIQSNGRDQWIAKELLKTHANKIVGFLRKQSRQIGQHWMLTMLMKIRKLVDCWSHNILLMLNLFKTLCNKKAKVCKYGALLWKYDRQRQNILVKKDNPPQPKGHLIPLPHDDLIYVK</sequence>
<keyword evidence="3" id="KW-1185">Reference proteome</keyword>
<feature type="region of interest" description="Disordered" evidence="1">
    <location>
        <begin position="122"/>
        <end position="148"/>
    </location>
</feature>
<dbReference type="EMBL" id="JACXVP010000007">
    <property type="protein sequence ID" value="KAG5594836.1"/>
    <property type="molecule type" value="Genomic_DNA"/>
</dbReference>
<protein>
    <submittedName>
        <fullName evidence="2">Uncharacterized protein</fullName>
    </submittedName>
</protein>
<dbReference type="PANTHER" id="PTHR48302">
    <property type="entry name" value="ULP1 PROTEASE FAMILY, C-TERMINAL CATALYTIC DOMAIN CONTAINING PROTEIN"/>
    <property type="match status" value="1"/>
</dbReference>
<comment type="caution">
    <text evidence="2">The sequence shown here is derived from an EMBL/GenBank/DDBJ whole genome shotgun (WGS) entry which is preliminary data.</text>
</comment>
<dbReference type="PANTHER" id="PTHR48302:SF2">
    <property type="entry name" value="DUF1985 DOMAIN-CONTAINING PROTEIN"/>
    <property type="match status" value="1"/>
</dbReference>
<dbReference type="Proteomes" id="UP000824120">
    <property type="component" value="Chromosome 7"/>
</dbReference>
<reference evidence="2 3" key="1">
    <citation type="submission" date="2020-09" db="EMBL/GenBank/DDBJ databases">
        <title>De no assembly of potato wild relative species, Solanum commersonii.</title>
        <authorList>
            <person name="Cho K."/>
        </authorList>
    </citation>
    <scope>NUCLEOTIDE SEQUENCE [LARGE SCALE GENOMIC DNA]</scope>
    <source>
        <strain evidence="2">LZ3.2</strain>
        <tissue evidence="2">Leaf</tissue>
    </source>
</reference>
<evidence type="ECO:0000313" key="2">
    <source>
        <dbReference type="EMBL" id="KAG5594836.1"/>
    </source>
</evidence>
<dbReference type="AlphaFoldDB" id="A0A9J5Y6H1"/>
<feature type="compositionally biased region" description="Polar residues" evidence="1">
    <location>
        <begin position="128"/>
        <end position="147"/>
    </location>
</feature>
<organism evidence="2 3">
    <name type="scientific">Solanum commersonii</name>
    <name type="common">Commerson's wild potato</name>
    <name type="synonym">Commerson's nightshade</name>
    <dbReference type="NCBI Taxonomy" id="4109"/>
    <lineage>
        <taxon>Eukaryota</taxon>
        <taxon>Viridiplantae</taxon>
        <taxon>Streptophyta</taxon>
        <taxon>Embryophyta</taxon>
        <taxon>Tracheophyta</taxon>
        <taxon>Spermatophyta</taxon>
        <taxon>Magnoliopsida</taxon>
        <taxon>eudicotyledons</taxon>
        <taxon>Gunneridae</taxon>
        <taxon>Pentapetalae</taxon>
        <taxon>asterids</taxon>
        <taxon>lamiids</taxon>
        <taxon>Solanales</taxon>
        <taxon>Solanaceae</taxon>
        <taxon>Solanoideae</taxon>
        <taxon>Solaneae</taxon>
        <taxon>Solanum</taxon>
    </lineage>
</organism>
<evidence type="ECO:0000256" key="1">
    <source>
        <dbReference type="SAM" id="MobiDB-lite"/>
    </source>
</evidence>
<proteinExistence type="predicted"/>
<name>A0A9J5Y6H1_SOLCO</name>
<evidence type="ECO:0000313" key="3">
    <source>
        <dbReference type="Proteomes" id="UP000824120"/>
    </source>
</evidence>
<dbReference type="OrthoDB" id="1306111at2759"/>
<gene>
    <name evidence="2" type="ORF">H5410_036068</name>
</gene>
<accession>A0A9J5Y6H1</accession>